<keyword evidence="9 16" id="KW-0418">Kinase</keyword>
<comment type="pathway">
    <text evidence="2">Cofactor metabolism; pyridoxal 5'-phosphate salvage; pyridoxine 5'-phosphate from pyridoxine: step 1/1.</text>
</comment>
<evidence type="ECO:0000256" key="4">
    <source>
        <dbReference type="ARBA" id="ARBA00008805"/>
    </source>
</evidence>
<comment type="similarity">
    <text evidence="4">Belongs to the pyridoxine kinase family.</text>
</comment>
<reference evidence="16" key="1">
    <citation type="journal article" date="2013" name="BMC Genomics">
        <title>Unscrambling butterfly oogenesis.</title>
        <authorList>
            <person name="Carter J.M."/>
            <person name="Baker S.C."/>
            <person name="Pink R."/>
            <person name="Carter D.R."/>
            <person name="Collins A."/>
            <person name="Tomlin J."/>
            <person name="Gibbs M."/>
            <person name="Breuker C.J."/>
        </authorList>
    </citation>
    <scope>NUCLEOTIDE SEQUENCE</scope>
    <source>
        <tissue evidence="16">Ovary</tissue>
    </source>
</reference>
<organism evidence="16">
    <name type="scientific">Pararge aegeria</name>
    <name type="common">speckled wood butterfly</name>
    <dbReference type="NCBI Taxonomy" id="116150"/>
    <lineage>
        <taxon>Eukaryota</taxon>
        <taxon>Metazoa</taxon>
        <taxon>Ecdysozoa</taxon>
        <taxon>Arthropoda</taxon>
        <taxon>Hexapoda</taxon>
        <taxon>Insecta</taxon>
        <taxon>Pterygota</taxon>
        <taxon>Neoptera</taxon>
        <taxon>Endopterygota</taxon>
        <taxon>Lepidoptera</taxon>
        <taxon>Glossata</taxon>
        <taxon>Ditrysia</taxon>
        <taxon>Papilionoidea</taxon>
        <taxon>Nymphalidae</taxon>
        <taxon>Satyrinae</taxon>
        <taxon>Satyrini</taxon>
        <taxon>Parargina</taxon>
        <taxon>Pararge</taxon>
    </lineage>
</organism>
<accession>S4PEN5</accession>
<dbReference type="EMBL" id="GAIX01006980">
    <property type="protein sequence ID" value="JAA85580.1"/>
    <property type="molecule type" value="Transcribed_RNA"/>
</dbReference>
<evidence type="ECO:0000256" key="8">
    <source>
        <dbReference type="ARBA" id="ARBA00022741"/>
    </source>
</evidence>
<evidence type="ECO:0000259" key="15">
    <source>
        <dbReference type="Pfam" id="PF08543"/>
    </source>
</evidence>
<comment type="pathway">
    <text evidence="3">Cofactor metabolism; pyridoxal 5'-phosphate salvage; pyridoxal 5'-phosphate from pyridoxal: step 1/1.</text>
</comment>
<dbReference type="InterPro" id="IPR004625">
    <property type="entry name" value="PyrdxlKinase"/>
</dbReference>
<comment type="pathway">
    <text evidence="1">Cofactor metabolism; pyridoxal 5'-phosphate salvage; pyridoxamine 5'-phosphate from pyridoxamine: step 1/1.</text>
</comment>
<dbReference type="PANTHER" id="PTHR10534">
    <property type="entry name" value="PYRIDOXAL KINASE"/>
    <property type="match status" value="1"/>
</dbReference>
<evidence type="ECO:0000256" key="6">
    <source>
        <dbReference type="ARBA" id="ARBA00018134"/>
    </source>
</evidence>
<dbReference type="EC" id="2.7.1.35" evidence="5"/>
<dbReference type="InterPro" id="IPR013749">
    <property type="entry name" value="PM/HMP-P_kinase-1"/>
</dbReference>
<keyword evidence="7" id="KW-0808">Transferase</keyword>
<dbReference type="InterPro" id="IPR029056">
    <property type="entry name" value="Ribokinase-like"/>
</dbReference>
<evidence type="ECO:0000256" key="2">
    <source>
        <dbReference type="ARBA" id="ARBA00004835"/>
    </source>
</evidence>
<keyword evidence="10" id="KW-0067">ATP-binding</keyword>
<protein>
    <recommendedName>
        <fullName evidence="6">Pyridoxal kinase</fullName>
        <ecNumber evidence="5">2.7.1.35</ecNumber>
    </recommendedName>
    <alternativeName>
        <fullName evidence="11">Pyridoxine kinase</fullName>
    </alternativeName>
</protein>
<evidence type="ECO:0000256" key="10">
    <source>
        <dbReference type="ARBA" id="ARBA00022840"/>
    </source>
</evidence>
<name>S4PEN5_9NEOP</name>
<comment type="catalytic activity">
    <reaction evidence="13">
        <text>pyridoxal + ATP = pyridoxal 5'-phosphate + ADP + H(+)</text>
        <dbReference type="Rhea" id="RHEA:10224"/>
        <dbReference type="ChEBI" id="CHEBI:15378"/>
        <dbReference type="ChEBI" id="CHEBI:17310"/>
        <dbReference type="ChEBI" id="CHEBI:30616"/>
        <dbReference type="ChEBI" id="CHEBI:456216"/>
        <dbReference type="ChEBI" id="CHEBI:597326"/>
        <dbReference type="EC" id="2.7.1.35"/>
    </reaction>
    <physiologicalReaction direction="left-to-right" evidence="13">
        <dbReference type="Rhea" id="RHEA:10225"/>
    </physiologicalReaction>
</comment>
<evidence type="ECO:0000256" key="9">
    <source>
        <dbReference type="ARBA" id="ARBA00022777"/>
    </source>
</evidence>
<keyword evidence="8" id="KW-0547">Nucleotide-binding</keyword>
<evidence type="ECO:0000256" key="5">
    <source>
        <dbReference type="ARBA" id="ARBA00012104"/>
    </source>
</evidence>
<evidence type="ECO:0000256" key="1">
    <source>
        <dbReference type="ARBA" id="ARBA00004750"/>
    </source>
</evidence>
<evidence type="ECO:0000256" key="11">
    <source>
        <dbReference type="ARBA" id="ARBA00032808"/>
    </source>
</evidence>
<dbReference type="PANTHER" id="PTHR10534:SF2">
    <property type="entry name" value="PYRIDOXAL KINASE"/>
    <property type="match status" value="1"/>
</dbReference>
<evidence type="ECO:0000256" key="12">
    <source>
        <dbReference type="ARBA" id="ARBA00047310"/>
    </source>
</evidence>
<proteinExistence type="inferred from homology"/>
<dbReference type="SUPFAM" id="SSF53613">
    <property type="entry name" value="Ribokinase-like"/>
    <property type="match status" value="1"/>
</dbReference>
<evidence type="ECO:0000313" key="16">
    <source>
        <dbReference type="EMBL" id="JAA85580.1"/>
    </source>
</evidence>
<dbReference type="GO" id="GO:0008478">
    <property type="term" value="F:pyridoxal kinase activity"/>
    <property type="evidence" value="ECO:0007669"/>
    <property type="project" value="UniProtKB-EC"/>
</dbReference>
<dbReference type="Pfam" id="PF08543">
    <property type="entry name" value="Phos_pyr_kin"/>
    <property type="match status" value="1"/>
</dbReference>
<dbReference type="GO" id="GO:0009443">
    <property type="term" value="P:pyridoxal 5'-phosphate salvage"/>
    <property type="evidence" value="ECO:0007669"/>
    <property type="project" value="InterPro"/>
</dbReference>
<evidence type="ECO:0000256" key="7">
    <source>
        <dbReference type="ARBA" id="ARBA00022679"/>
    </source>
</evidence>
<dbReference type="Gene3D" id="3.40.1190.20">
    <property type="match status" value="1"/>
</dbReference>
<feature type="domain" description="Pyridoxamine kinase/Phosphomethylpyrimidine kinase" evidence="15">
    <location>
        <begin position="5"/>
        <end position="140"/>
    </location>
</feature>
<evidence type="ECO:0000256" key="14">
    <source>
        <dbReference type="ARBA" id="ARBA00048524"/>
    </source>
</evidence>
<dbReference type="AlphaFoldDB" id="S4PEN5"/>
<evidence type="ECO:0000256" key="13">
    <source>
        <dbReference type="ARBA" id="ARBA00047377"/>
    </source>
</evidence>
<dbReference type="UniPathway" id="UPA01068">
    <property type="reaction ID" value="UER00298"/>
</dbReference>
<comment type="catalytic activity">
    <reaction evidence="14">
        <text>pyridoxine + ATP = pyridoxine 5'-phosphate + ADP + H(+)</text>
        <dbReference type="Rhea" id="RHEA:25108"/>
        <dbReference type="ChEBI" id="CHEBI:15378"/>
        <dbReference type="ChEBI" id="CHEBI:16709"/>
        <dbReference type="ChEBI" id="CHEBI:30616"/>
        <dbReference type="ChEBI" id="CHEBI:58589"/>
        <dbReference type="ChEBI" id="CHEBI:456216"/>
        <dbReference type="EC" id="2.7.1.35"/>
    </reaction>
    <physiologicalReaction direction="left-to-right" evidence="14">
        <dbReference type="Rhea" id="RHEA:25109"/>
    </physiologicalReaction>
</comment>
<reference evidence="16" key="2">
    <citation type="submission" date="2013-05" db="EMBL/GenBank/DDBJ databases">
        <authorList>
            <person name="Carter J.-M."/>
            <person name="Baker S.C."/>
            <person name="Pink R."/>
            <person name="Carter D.R.F."/>
            <person name="Collins A."/>
            <person name="Tomlin J."/>
            <person name="Gibbs M."/>
            <person name="Breuker C.J."/>
        </authorList>
    </citation>
    <scope>NUCLEOTIDE SEQUENCE</scope>
    <source>
        <tissue evidence="16">Ovary</tissue>
    </source>
</reference>
<dbReference type="GO" id="GO:0005829">
    <property type="term" value="C:cytosol"/>
    <property type="evidence" value="ECO:0007669"/>
    <property type="project" value="TreeGrafter"/>
</dbReference>
<comment type="catalytic activity">
    <reaction evidence="12">
        <text>pyridoxamine + ATP = pyridoxamine 5'-phosphate + ADP + H(+)</text>
        <dbReference type="Rhea" id="RHEA:25104"/>
        <dbReference type="ChEBI" id="CHEBI:15378"/>
        <dbReference type="ChEBI" id="CHEBI:30616"/>
        <dbReference type="ChEBI" id="CHEBI:57761"/>
        <dbReference type="ChEBI" id="CHEBI:58451"/>
        <dbReference type="ChEBI" id="CHEBI:456216"/>
        <dbReference type="EC" id="2.7.1.35"/>
    </reaction>
    <physiologicalReaction direction="left-to-right" evidence="12">
        <dbReference type="Rhea" id="RHEA:25105"/>
    </physiologicalReaction>
</comment>
<evidence type="ECO:0000256" key="3">
    <source>
        <dbReference type="ARBA" id="ARBA00005210"/>
    </source>
</evidence>
<sequence length="182" mass="20000">MGDNGKMYVPEDILPVYRDVVVPLADILTPNQFEAELITGLKMKDLAGALRVIDALHDRGVKTVVLSSTDLGNGENIVGIASNKDSCYKIEMAKLNANFTGTGDLFAALFLAWFHKTNKNLKLTLEKTTATLQHIVKDTYDKARAIHASGKIPPALIELRLIQNKITIEEPKITVESTKIRG</sequence>
<dbReference type="GO" id="GO:0005524">
    <property type="term" value="F:ATP binding"/>
    <property type="evidence" value="ECO:0007669"/>
    <property type="project" value="UniProtKB-KW"/>
</dbReference>